<feature type="region of interest" description="Disordered" evidence="1">
    <location>
        <begin position="105"/>
        <end position="132"/>
    </location>
</feature>
<feature type="transmembrane region" description="Helical" evidence="2">
    <location>
        <begin position="355"/>
        <end position="381"/>
    </location>
</feature>
<keyword evidence="4" id="KW-1185">Reference proteome</keyword>
<feature type="region of interest" description="Disordered" evidence="1">
    <location>
        <begin position="154"/>
        <end position="337"/>
    </location>
</feature>
<name>A0ABR1E0A7_NECAM</name>
<keyword evidence="2" id="KW-1133">Transmembrane helix</keyword>
<evidence type="ECO:0000256" key="2">
    <source>
        <dbReference type="SAM" id="Phobius"/>
    </source>
</evidence>
<feature type="transmembrane region" description="Helical" evidence="2">
    <location>
        <begin position="650"/>
        <end position="676"/>
    </location>
</feature>
<sequence>MRVSYKEGHRNQVCLLCFVGIHTIARKSVFMPQRVRKAFFPTGISRYVRIVQSFNNSEVGYVRLHVLLIIFLADFALSSALSEDSASSTTKRTVAEENHLAGVLSKEGIASGNDGDSSAGKKPLTDPIPFNHSTLEGISSRLTRWVTIRPIKPTTTSTTTTTMTSKPTTTTTSTTTRTTTSTTTRTTTSTTTRTTTSTTTRTTTLEPRKTRTTTRSTTTTSKPTTTRATAKTTTKTTIRATTSKPTKASTSIRTPQRTRRPTTEAEPEPEPEPDPDDGLPVLPPLPTTRPKKVTSTTRRITDGDPGPSEEKETSTTEATSVWQGGSTRSEGLIIGPSDIRGKQPRKYKHMNNGAVVLLVCGIILSLLLGILVVLITMMMAADKKEDDRGMLWLWKTHSCEWLLMFACFCAQNLAKANSTNVTLLISNETSHHFTTRLLTLSKQQRTTLETTTKAHISDNVTTTKNREELTKNVTSQTTTTSRSSSTLESSQTISTPITEQAFSSSPRLTSSEENSELPSTGTDSKLLSQGTSSKTPSKRTSARTEASSTPSLKSQHSSSTSALPPLEKSTTSTKRVLTASTQQPQSTVLRTTQPPRSKITTEGPISPTKSYTKQNDNQTTRKPDQNIVTDYNAKNKMGKDSMDAGRYNNAAVFVVVCCGLTTISLAILAVLLLLVLKKVKEKDVTSTAKTPRGLTQQKSSSNKKRK</sequence>
<feature type="region of interest" description="Disordered" evidence="1">
    <location>
        <begin position="684"/>
        <end position="706"/>
    </location>
</feature>
<feature type="compositionally biased region" description="Polar residues" evidence="1">
    <location>
        <begin position="685"/>
        <end position="700"/>
    </location>
</feature>
<feature type="compositionally biased region" description="Low complexity" evidence="1">
    <location>
        <begin position="213"/>
        <end position="255"/>
    </location>
</feature>
<gene>
    <name evidence="3" type="primary">Necator_chrV.g19001</name>
    <name evidence="3" type="ORF">RB195_014210</name>
</gene>
<feature type="compositionally biased region" description="Acidic residues" evidence="1">
    <location>
        <begin position="265"/>
        <end position="277"/>
    </location>
</feature>
<protein>
    <submittedName>
        <fullName evidence="3">Uncharacterized protein</fullName>
    </submittedName>
</protein>
<feature type="compositionally biased region" description="Polar residues" evidence="1">
    <location>
        <begin position="607"/>
        <end position="618"/>
    </location>
</feature>
<evidence type="ECO:0000313" key="3">
    <source>
        <dbReference type="EMBL" id="KAK6755685.1"/>
    </source>
</evidence>
<feature type="compositionally biased region" description="Low complexity" evidence="1">
    <location>
        <begin position="474"/>
        <end position="495"/>
    </location>
</feature>
<feature type="compositionally biased region" description="Polar residues" evidence="1">
    <location>
        <begin position="496"/>
        <end position="535"/>
    </location>
</feature>
<proteinExistence type="predicted"/>
<keyword evidence="2" id="KW-0812">Transmembrane</keyword>
<feature type="compositionally biased region" description="Polar residues" evidence="1">
    <location>
        <begin position="542"/>
        <end position="600"/>
    </location>
</feature>
<organism evidence="3 4">
    <name type="scientific">Necator americanus</name>
    <name type="common">Human hookworm</name>
    <dbReference type="NCBI Taxonomy" id="51031"/>
    <lineage>
        <taxon>Eukaryota</taxon>
        <taxon>Metazoa</taxon>
        <taxon>Ecdysozoa</taxon>
        <taxon>Nematoda</taxon>
        <taxon>Chromadorea</taxon>
        <taxon>Rhabditida</taxon>
        <taxon>Rhabditina</taxon>
        <taxon>Rhabditomorpha</taxon>
        <taxon>Strongyloidea</taxon>
        <taxon>Ancylostomatidae</taxon>
        <taxon>Bunostominae</taxon>
        <taxon>Necator</taxon>
    </lineage>
</organism>
<evidence type="ECO:0000256" key="1">
    <source>
        <dbReference type="SAM" id="MobiDB-lite"/>
    </source>
</evidence>
<feature type="compositionally biased region" description="Low complexity" evidence="1">
    <location>
        <begin position="154"/>
        <end position="205"/>
    </location>
</feature>
<dbReference type="Proteomes" id="UP001303046">
    <property type="component" value="Unassembled WGS sequence"/>
</dbReference>
<feature type="region of interest" description="Disordered" evidence="1">
    <location>
        <begin position="458"/>
        <end position="626"/>
    </location>
</feature>
<evidence type="ECO:0000313" key="4">
    <source>
        <dbReference type="Proteomes" id="UP001303046"/>
    </source>
</evidence>
<dbReference type="EMBL" id="JAVFWL010000005">
    <property type="protein sequence ID" value="KAK6755685.1"/>
    <property type="molecule type" value="Genomic_DNA"/>
</dbReference>
<reference evidence="3 4" key="1">
    <citation type="submission" date="2023-08" db="EMBL/GenBank/DDBJ databases">
        <title>A Necator americanus chromosomal reference genome.</title>
        <authorList>
            <person name="Ilik V."/>
            <person name="Petrzelkova K.J."/>
            <person name="Pardy F."/>
            <person name="Fuh T."/>
            <person name="Niatou-Singa F.S."/>
            <person name="Gouil Q."/>
            <person name="Baker L."/>
            <person name="Ritchie M.E."/>
            <person name="Jex A.R."/>
            <person name="Gazzola D."/>
            <person name="Li H."/>
            <person name="Toshio Fujiwara R."/>
            <person name="Zhan B."/>
            <person name="Aroian R.V."/>
            <person name="Pafco B."/>
            <person name="Schwarz E.M."/>
        </authorList>
    </citation>
    <scope>NUCLEOTIDE SEQUENCE [LARGE SCALE GENOMIC DNA]</scope>
    <source>
        <strain evidence="3 4">Aroian</strain>
        <tissue evidence="3">Whole animal</tissue>
    </source>
</reference>
<keyword evidence="2" id="KW-0472">Membrane</keyword>
<comment type="caution">
    <text evidence="3">The sequence shown here is derived from an EMBL/GenBank/DDBJ whole genome shotgun (WGS) entry which is preliminary data.</text>
</comment>
<accession>A0ABR1E0A7</accession>